<evidence type="ECO:0000256" key="4">
    <source>
        <dbReference type="SAM" id="MobiDB-lite"/>
    </source>
</evidence>
<keyword evidence="1 3" id="KW-0853">WD repeat</keyword>
<feature type="region of interest" description="Disordered" evidence="4">
    <location>
        <begin position="974"/>
        <end position="995"/>
    </location>
</feature>
<evidence type="ECO:0000256" key="1">
    <source>
        <dbReference type="ARBA" id="ARBA00022574"/>
    </source>
</evidence>
<feature type="compositionally biased region" description="Basic and acidic residues" evidence="4">
    <location>
        <begin position="904"/>
        <end position="917"/>
    </location>
</feature>
<dbReference type="Proteomes" id="UP000245956">
    <property type="component" value="Unassembled WGS sequence"/>
</dbReference>
<feature type="region of interest" description="Disordered" evidence="4">
    <location>
        <begin position="280"/>
        <end position="346"/>
    </location>
</feature>
<feature type="region of interest" description="Disordered" evidence="4">
    <location>
        <begin position="1009"/>
        <end position="1250"/>
    </location>
</feature>
<keyword evidence="2" id="KW-0677">Repeat</keyword>
<proteinExistence type="predicted"/>
<feature type="region of interest" description="Disordered" evidence="4">
    <location>
        <begin position="572"/>
        <end position="598"/>
    </location>
</feature>
<dbReference type="EMBL" id="LCWV01000001">
    <property type="protein sequence ID" value="PWI76128.1"/>
    <property type="molecule type" value="Genomic_DNA"/>
</dbReference>
<comment type="caution">
    <text evidence="5">The sequence shown here is derived from an EMBL/GenBank/DDBJ whole genome shotgun (WGS) entry which is preliminary data.</text>
</comment>
<feature type="region of interest" description="Disordered" evidence="4">
    <location>
        <begin position="883"/>
        <end position="917"/>
    </location>
</feature>
<dbReference type="SUPFAM" id="SSF50978">
    <property type="entry name" value="WD40 repeat-like"/>
    <property type="match status" value="1"/>
</dbReference>
<dbReference type="InterPro" id="IPR036322">
    <property type="entry name" value="WD40_repeat_dom_sf"/>
</dbReference>
<sequence length="1277" mass="138412">MTSLATPFPSPGPQRRLSIITLCRRVPDEPSAWGVPVWFSPAMLGFLSTKTLPHRAGPTVGTLYGCMISLAAPPEPSFSSRNLDVAAQFRVLLPAGTSIPPSVSSAAATAGGGEPRSCSPYHDSIDHVRGAAHGRRIAFSVSARRRELALARIPQLATISVSPLDNLRRQPYDDGTTRCPRPGPDLSCYFHSRRPLRAALVLFFRQTLATRPAAALQHGKCPPNCPRPRSRATADAARQRTVKECPYRVPSRPAHPRPCTQVGHARTRISRVPAVRLIATDEAAKIGPSNTSTTNGQPSAPSRRSTTTLLSRSNTSQNVKDKDGPKGLSKALSTTPPANVGLDPLSTVRPSLGSDAVTSTLCTCVAWPNTNSDAGMQQIYLRTTSNTEPSIAQRLRNPTNRPESPTLDNLHDTPTKSSHGTPDLNKDRRKGPSFLSRLGMRGSWRKDDEMPDSDSDMGDLRTDGSSARAVTSIRGAGVGFIPLYKEPPRYIRVKPHNKKGRDFNHMFLAQELLGSKHSSDEEPQGRAPATAVGSKILKGGDAIWAAEFSVNGRYLAVAGKDQTVRVFSVISTPDERQAHEEEEESQSKGDGEKLSAPVFQSKPTREFEGHTGEVLALSWSKNGFLLSSSMDKTVKLWHMSRQECLCTFKHNDLVTSIAFHPTDDRFFLAGSLDAQLRLWSIPDKAVAFSAQAHEFITAVAFSPNGKTAICGLLSGLCLFYETEGLKPLFHIHVRSSRGKNAKGSKITGIRTVKAADGSEGGDVKVLISSNDSRVRIYSLKTRMLEVKFRGLENQSSQIHARFSDDGKYVISGSEDRRAYIWSASHPEAELKDKQPYECFDAHPEVVTTALMAPVKSKQLLSASGDPIYDLCNPPPVQLLSFEEKSASQTRLSETGSSELPPSSKKPEETPAYIERSKHMDGNIIVTTDRTGTIKVFRQDCASIKRQQNTWETGSKFSGKLTGVGRSASIITKTSAGSRVNSRRGSLNLGHNPVQVQPATDRIMSWRQDIEGRGSTSAATIRSERSMSPMKASRSPLNASAANLASEARRKPYASSPSLRPQHPGSPTSSVQTSMASLQTPKDEEESGVPPTPSFSLVSSPDPEPQDAKGEGSFWNLGRWKPSLPTLSGLRYSTTFSSPSTPTGSHPAVAHARTESDGLSPRAAKPSARRSMGVNEIRRLKGTDDVNRRRSTGPLLSVKPRLSESGSVEECIDESPETGDELSSSKKRTDSGVAELSAAESTDSDRRACRDCGSTSFEAKRYGRERTVQVCNGCGTKT</sequence>
<feature type="repeat" description="WD" evidence="3">
    <location>
        <begin position="802"/>
        <end position="831"/>
    </location>
</feature>
<dbReference type="InterPro" id="IPR001680">
    <property type="entry name" value="WD40_rpt"/>
</dbReference>
<dbReference type="SMART" id="SM00320">
    <property type="entry name" value="WD40"/>
    <property type="match status" value="8"/>
</dbReference>
<dbReference type="Pfam" id="PF00400">
    <property type="entry name" value="WD40"/>
    <property type="match status" value="4"/>
</dbReference>
<feature type="repeat" description="WD" evidence="3">
    <location>
        <begin position="607"/>
        <end position="647"/>
    </location>
</feature>
<dbReference type="InterPro" id="IPR040324">
    <property type="entry name" value="WDR44/Dgr2"/>
</dbReference>
<feature type="compositionally biased region" description="Polar residues" evidence="4">
    <location>
        <begin position="974"/>
        <end position="984"/>
    </location>
</feature>
<dbReference type="Gene3D" id="2.130.10.10">
    <property type="entry name" value="YVTN repeat-like/Quinoprotein amine dehydrogenase"/>
    <property type="match status" value="1"/>
</dbReference>
<evidence type="ECO:0000313" key="6">
    <source>
        <dbReference type="Proteomes" id="UP000245956"/>
    </source>
</evidence>
<feature type="compositionally biased region" description="Polar residues" evidence="4">
    <location>
        <begin position="385"/>
        <end position="407"/>
    </location>
</feature>
<feature type="compositionally biased region" description="Polar residues" evidence="4">
    <location>
        <begin position="288"/>
        <end position="300"/>
    </location>
</feature>
<dbReference type="PROSITE" id="PS50082">
    <property type="entry name" value="WD_REPEATS_2"/>
    <property type="match status" value="3"/>
</dbReference>
<feature type="compositionally biased region" description="Basic and acidic residues" evidence="4">
    <location>
        <begin position="1175"/>
        <end position="1187"/>
    </location>
</feature>
<gene>
    <name evidence="5" type="ORF">PCL_03322</name>
</gene>
<evidence type="ECO:0000313" key="5">
    <source>
        <dbReference type="EMBL" id="PWI76128.1"/>
    </source>
</evidence>
<dbReference type="PANTHER" id="PTHR14221">
    <property type="entry name" value="WD REPEAT DOMAIN 44"/>
    <property type="match status" value="1"/>
</dbReference>
<feature type="compositionally biased region" description="Low complexity" evidence="4">
    <location>
        <begin position="302"/>
        <end position="316"/>
    </location>
</feature>
<evidence type="ECO:0000256" key="3">
    <source>
        <dbReference type="PROSITE-ProRule" id="PRU00221"/>
    </source>
</evidence>
<dbReference type="PANTHER" id="PTHR14221:SF0">
    <property type="entry name" value="WD REPEAT-CONTAINING PROTEIN 44"/>
    <property type="match status" value="1"/>
</dbReference>
<feature type="region of interest" description="Disordered" evidence="4">
    <location>
        <begin position="215"/>
        <end position="240"/>
    </location>
</feature>
<feature type="region of interest" description="Disordered" evidence="4">
    <location>
        <begin position="385"/>
        <end position="466"/>
    </location>
</feature>
<evidence type="ECO:0000256" key="2">
    <source>
        <dbReference type="ARBA" id="ARBA00022737"/>
    </source>
</evidence>
<feature type="compositionally biased region" description="Polar residues" evidence="4">
    <location>
        <begin position="1054"/>
        <end position="1079"/>
    </location>
</feature>
<feature type="compositionally biased region" description="Acidic residues" evidence="4">
    <location>
        <begin position="1209"/>
        <end position="1219"/>
    </location>
</feature>
<dbReference type="PROSITE" id="PS50294">
    <property type="entry name" value="WD_REPEATS_REGION"/>
    <property type="match status" value="2"/>
</dbReference>
<dbReference type="AlphaFoldDB" id="A0A2U3ENP7"/>
<name>A0A2U3ENP7_PURLI</name>
<reference evidence="5 6" key="1">
    <citation type="journal article" date="2016" name="Front. Microbiol.">
        <title>Genome and transcriptome sequences reveal the specific parasitism of the nematophagous Purpureocillium lilacinum 36-1.</title>
        <authorList>
            <person name="Xie J."/>
            <person name="Li S."/>
            <person name="Mo C."/>
            <person name="Xiao X."/>
            <person name="Peng D."/>
            <person name="Wang G."/>
            <person name="Xiao Y."/>
        </authorList>
    </citation>
    <scope>NUCLEOTIDE SEQUENCE [LARGE SCALE GENOMIC DNA]</scope>
    <source>
        <strain evidence="5 6">36-1</strain>
    </source>
</reference>
<dbReference type="InterPro" id="IPR015943">
    <property type="entry name" value="WD40/YVTN_repeat-like_dom_sf"/>
</dbReference>
<feature type="compositionally biased region" description="Low complexity" evidence="4">
    <location>
        <begin position="1031"/>
        <end position="1045"/>
    </location>
</feature>
<feature type="compositionally biased region" description="Basic and acidic residues" evidence="4">
    <location>
        <begin position="573"/>
        <end position="593"/>
    </location>
</feature>
<accession>A0A2U3ENP7</accession>
<feature type="compositionally biased region" description="Polar residues" evidence="4">
    <location>
        <begin position="886"/>
        <end position="895"/>
    </location>
</feature>
<organism evidence="5 6">
    <name type="scientific">Purpureocillium lilacinum</name>
    <name type="common">Paecilomyces lilacinus</name>
    <dbReference type="NCBI Taxonomy" id="33203"/>
    <lineage>
        <taxon>Eukaryota</taxon>
        <taxon>Fungi</taxon>
        <taxon>Dikarya</taxon>
        <taxon>Ascomycota</taxon>
        <taxon>Pezizomycotina</taxon>
        <taxon>Sordariomycetes</taxon>
        <taxon>Hypocreomycetidae</taxon>
        <taxon>Hypocreales</taxon>
        <taxon>Ophiocordycipitaceae</taxon>
        <taxon>Purpureocillium</taxon>
    </lineage>
</organism>
<feature type="repeat" description="WD" evidence="3">
    <location>
        <begin position="647"/>
        <end position="689"/>
    </location>
</feature>
<feature type="compositionally biased region" description="Low complexity" evidence="4">
    <location>
        <begin position="1132"/>
        <end position="1142"/>
    </location>
</feature>
<protein>
    <submittedName>
        <fullName evidence="5">WD domain, G-beta repeat containing protein</fullName>
    </submittedName>
</protein>